<evidence type="ECO:0000313" key="3">
    <source>
        <dbReference type="EMBL" id="MFD0738108.1"/>
    </source>
</evidence>
<proteinExistence type="predicted"/>
<name>A0ABW2YIN4_9GAMM</name>
<sequence length="348" mass="37377">MASVLSVPRLRLLGVAFAVSIGGGPAFAQEVDHSMHLPPASSPATKTAAEKPVSKKPAADPHAGHAMPAAPVPAPSAEDHAAMGHAPPVAQDPAPPLDHAAMGHGTPMPESQPREPIPVVTEADRIAAFPDVAGHGAHDQTVHSYWLLDRLESWDADEGRGIGWEALAWVGTDLNRAWLRSEGEQVDVDTESAEVEVLYGRSVDRWWDVVAGVRHDFGEGPSQTFAAIGVMGLAPQKFEVEATAYFGQSGQTAARVEAEYDTLLTNRLILQWQAEAEFHGKDDARRGIGSGLSTVEAGLRLRYEFTRQFAPYLGVVWERGYGGTAGFRRAAGEDVEETKVVVGVRVWF</sequence>
<reference evidence="4" key="1">
    <citation type="journal article" date="2019" name="Int. J. Syst. Evol. Microbiol.">
        <title>The Global Catalogue of Microorganisms (GCM) 10K type strain sequencing project: providing services to taxonomists for standard genome sequencing and annotation.</title>
        <authorList>
            <consortium name="The Broad Institute Genomics Platform"/>
            <consortium name="The Broad Institute Genome Sequencing Center for Infectious Disease"/>
            <person name="Wu L."/>
            <person name="Ma J."/>
        </authorList>
    </citation>
    <scope>NUCLEOTIDE SEQUENCE [LARGE SCALE GENOMIC DNA]</scope>
    <source>
        <strain evidence="4">CCUG 55491</strain>
    </source>
</reference>
<dbReference type="Pfam" id="PF05275">
    <property type="entry name" value="CopB"/>
    <property type="match status" value="1"/>
</dbReference>
<feature type="signal peptide" evidence="2">
    <location>
        <begin position="1"/>
        <end position="28"/>
    </location>
</feature>
<feature type="chain" id="PRO_5045811192" evidence="2">
    <location>
        <begin position="29"/>
        <end position="348"/>
    </location>
</feature>
<dbReference type="RefSeq" id="WP_386811638.1">
    <property type="nucleotide sequence ID" value="NZ_JBHTIH010000002.1"/>
</dbReference>
<keyword evidence="2" id="KW-0732">Signal</keyword>
<feature type="compositionally biased region" description="Basic and acidic residues" evidence="1">
    <location>
        <begin position="48"/>
        <end position="63"/>
    </location>
</feature>
<comment type="caution">
    <text evidence="3">The sequence shown here is derived from an EMBL/GenBank/DDBJ whole genome shotgun (WGS) entry which is preliminary data.</text>
</comment>
<gene>
    <name evidence="3" type="ORF">ACFQZQ_02230</name>
</gene>
<dbReference type="EMBL" id="JBHTIH010000002">
    <property type="protein sequence ID" value="MFD0738108.1"/>
    <property type="molecule type" value="Genomic_DNA"/>
</dbReference>
<feature type="compositionally biased region" description="Low complexity" evidence="1">
    <location>
        <begin position="38"/>
        <end position="47"/>
    </location>
</feature>
<dbReference type="Proteomes" id="UP001597090">
    <property type="component" value="Unassembled WGS sequence"/>
</dbReference>
<evidence type="ECO:0000256" key="1">
    <source>
        <dbReference type="SAM" id="MobiDB-lite"/>
    </source>
</evidence>
<dbReference type="InterPro" id="IPR007939">
    <property type="entry name" value="Cu-R_B_prcur"/>
</dbReference>
<organism evidence="3 4">
    <name type="scientific">Lysobacter koreensis</name>
    <dbReference type="NCBI Taxonomy" id="266122"/>
    <lineage>
        <taxon>Bacteria</taxon>
        <taxon>Pseudomonadati</taxon>
        <taxon>Pseudomonadota</taxon>
        <taxon>Gammaproteobacteria</taxon>
        <taxon>Lysobacterales</taxon>
        <taxon>Lysobacteraceae</taxon>
        <taxon>Lysobacter</taxon>
    </lineage>
</organism>
<evidence type="ECO:0000313" key="4">
    <source>
        <dbReference type="Proteomes" id="UP001597090"/>
    </source>
</evidence>
<accession>A0ABW2YIN4</accession>
<feature type="region of interest" description="Disordered" evidence="1">
    <location>
        <begin position="35"/>
        <end position="115"/>
    </location>
</feature>
<keyword evidence="4" id="KW-1185">Reference proteome</keyword>
<protein>
    <submittedName>
        <fullName evidence="3">Copper resistance protein B</fullName>
    </submittedName>
</protein>
<evidence type="ECO:0000256" key="2">
    <source>
        <dbReference type="SAM" id="SignalP"/>
    </source>
</evidence>